<dbReference type="RefSeq" id="WP_103973180.1">
    <property type="nucleotide sequence ID" value="NZ_PGFZ01000001.1"/>
</dbReference>
<organism evidence="1 2">
    <name type="scientific">Methylovulum psychrotolerans</name>
    <dbReference type="NCBI Taxonomy" id="1704499"/>
    <lineage>
        <taxon>Bacteria</taxon>
        <taxon>Pseudomonadati</taxon>
        <taxon>Pseudomonadota</taxon>
        <taxon>Gammaproteobacteria</taxon>
        <taxon>Methylococcales</taxon>
        <taxon>Methylococcaceae</taxon>
        <taxon>Methylovulum</taxon>
    </lineage>
</organism>
<dbReference type="AlphaFoldDB" id="A0A2S5CRW2"/>
<sequence>MADFSTANDINRLAMDYDKLLMLFNTFAQRVTAQEKRLGIHCTPPPYLAYGEFIIKLAGHTLHFTLASYINGGGKLAGKISCYQAHNYPQPTKVKIGAFAFNTQGNADLSTIDTNSRALNLTEEADTLALIMPFLVKSLAESD</sequence>
<reference evidence="1 2" key="1">
    <citation type="submission" date="2017-11" db="EMBL/GenBank/DDBJ databases">
        <title>Draft Genome Sequence of Methylobacter psychrotolerans Sph1T, an Obligate Methanotroph from Low-Temperature Environments.</title>
        <authorList>
            <person name="Oshkin I.Y."/>
            <person name="Miroshnikov K."/>
            <person name="Belova S.E."/>
            <person name="Korzhenkov A."/>
            <person name="Toshchakov S.V."/>
            <person name="Dedysh S.N."/>
        </authorList>
    </citation>
    <scope>NUCLEOTIDE SEQUENCE [LARGE SCALE GENOMIC DNA]</scope>
    <source>
        <strain evidence="1 2">Sph1</strain>
    </source>
</reference>
<evidence type="ECO:0000313" key="1">
    <source>
        <dbReference type="EMBL" id="POZ53472.1"/>
    </source>
</evidence>
<protein>
    <submittedName>
        <fullName evidence="1">Uncharacterized protein</fullName>
    </submittedName>
</protein>
<comment type="caution">
    <text evidence="1">The sequence shown here is derived from an EMBL/GenBank/DDBJ whole genome shotgun (WGS) entry which is preliminary data.</text>
</comment>
<name>A0A2S5CRW2_9GAMM</name>
<dbReference type="Proteomes" id="UP000237423">
    <property type="component" value="Unassembled WGS sequence"/>
</dbReference>
<dbReference type="EMBL" id="PGFZ01000001">
    <property type="protein sequence ID" value="POZ53472.1"/>
    <property type="molecule type" value="Genomic_DNA"/>
</dbReference>
<accession>A0A2S5CRW2</accession>
<proteinExistence type="predicted"/>
<gene>
    <name evidence="1" type="ORF">AADEFJLK_00497</name>
</gene>
<evidence type="ECO:0000313" key="2">
    <source>
        <dbReference type="Proteomes" id="UP000237423"/>
    </source>
</evidence>